<keyword evidence="5" id="KW-1185">Reference proteome</keyword>
<dbReference type="PANTHER" id="PTHR46880:SF5">
    <property type="entry name" value="DUF4371 DOMAIN-CONTAINING PROTEIN"/>
    <property type="match status" value="1"/>
</dbReference>
<evidence type="ECO:0000259" key="3">
    <source>
        <dbReference type="Pfam" id="PF25431"/>
    </source>
</evidence>
<evidence type="ECO:0000313" key="5">
    <source>
        <dbReference type="Proteomes" id="UP001217089"/>
    </source>
</evidence>
<feature type="region of interest" description="Disordered" evidence="1">
    <location>
        <begin position="33"/>
        <end position="53"/>
    </location>
</feature>
<organism evidence="4 5">
    <name type="scientific">Tegillarca granosa</name>
    <name type="common">Malaysian cockle</name>
    <name type="synonym">Anadara granosa</name>
    <dbReference type="NCBI Taxonomy" id="220873"/>
    <lineage>
        <taxon>Eukaryota</taxon>
        <taxon>Metazoa</taxon>
        <taxon>Spiralia</taxon>
        <taxon>Lophotrochozoa</taxon>
        <taxon>Mollusca</taxon>
        <taxon>Bivalvia</taxon>
        <taxon>Autobranchia</taxon>
        <taxon>Pteriomorphia</taxon>
        <taxon>Arcoida</taxon>
        <taxon>Arcoidea</taxon>
        <taxon>Arcidae</taxon>
        <taxon>Tegillarca</taxon>
    </lineage>
</organism>
<dbReference type="InterPro" id="IPR057456">
    <property type="entry name" value="Znf_C17orf113"/>
</dbReference>
<dbReference type="PANTHER" id="PTHR46880">
    <property type="entry name" value="RAS-ASSOCIATING DOMAIN-CONTAINING PROTEIN"/>
    <property type="match status" value="1"/>
</dbReference>
<dbReference type="EMBL" id="JARBDR010000793">
    <property type="protein sequence ID" value="KAJ8307316.1"/>
    <property type="molecule type" value="Genomic_DNA"/>
</dbReference>
<dbReference type="Pfam" id="PF25431">
    <property type="entry name" value="zf-C17orf113"/>
    <property type="match status" value="1"/>
</dbReference>
<proteinExistence type="predicted"/>
<evidence type="ECO:0000259" key="2">
    <source>
        <dbReference type="Pfam" id="PF05699"/>
    </source>
</evidence>
<evidence type="ECO:0000313" key="4">
    <source>
        <dbReference type="EMBL" id="KAJ8307316.1"/>
    </source>
</evidence>
<gene>
    <name evidence="4" type="ORF">KUTeg_015400</name>
</gene>
<feature type="domain" description="C17orf113 probable zinc finger" evidence="3">
    <location>
        <begin position="69"/>
        <end position="111"/>
    </location>
</feature>
<feature type="non-terminal residue" evidence="4">
    <location>
        <position position="635"/>
    </location>
</feature>
<dbReference type="SUPFAM" id="SSF53098">
    <property type="entry name" value="Ribonuclease H-like"/>
    <property type="match status" value="1"/>
</dbReference>
<feature type="compositionally biased region" description="Basic and acidic residues" evidence="1">
    <location>
        <begin position="38"/>
        <end position="49"/>
    </location>
</feature>
<accession>A0ABQ9ETM8</accession>
<name>A0ABQ9ETM8_TEGGR</name>
<feature type="domain" description="HAT C-terminal dimerisation" evidence="2">
    <location>
        <begin position="556"/>
        <end position="607"/>
    </location>
</feature>
<dbReference type="Pfam" id="PF05699">
    <property type="entry name" value="Dimer_Tnp_hAT"/>
    <property type="match status" value="1"/>
</dbReference>
<reference evidence="4 5" key="1">
    <citation type="submission" date="2022-12" db="EMBL/GenBank/DDBJ databases">
        <title>Chromosome-level genome of Tegillarca granosa.</title>
        <authorList>
            <person name="Kim J."/>
        </authorList>
    </citation>
    <scope>NUCLEOTIDE SEQUENCE [LARGE SCALE GENOMIC DNA]</scope>
    <source>
        <strain evidence="4">Teg-2019</strain>
        <tissue evidence="4">Adductor muscle</tissue>
    </source>
</reference>
<evidence type="ECO:0008006" key="6">
    <source>
        <dbReference type="Google" id="ProtNLM"/>
    </source>
</evidence>
<evidence type="ECO:0000256" key="1">
    <source>
        <dbReference type="SAM" id="MobiDB-lite"/>
    </source>
</evidence>
<protein>
    <recommendedName>
        <fullName evidence="6">HAT C-terminal dimerisation domain-containing protein</fullName>
    </recommendedName>
</protein>
<dbReference type="Proteomes" id="UP001217089">
    <property type="component" value="Unassembled WGS sequence"/>
</dbReference>
<dbReference type="InterPro" id="IPR012337">
    <property type="entry name" value="RNaseH-like_sf"/>
</dbReference>
<comment type="caution">
    <text evidence="4">The sequence shown here is derived from an EMBL/GenBank/DDBJ whole genome shotgun (WGS) entry which is preliminary data.</text>
</comment>
<sequence>MGKRKLDFTATQHSKIAKLSSFGFGSDSNVVENVQQTPEKKTEKPDKVVHTSKTPSTRKFMDTWKFGRSWLRYDHKTKLMYCDICIKAQVCNSFTTGCDVLKKESVIKHESRCKGDNSHGFAVTVLKQHNDMKTAKAKAISKSKDAIIGAMKNVVFAGKYNLANIIVPELNALCISQGALHLNDLKVDGHTNYEHHSSIKEFQQSIAEVIVDDLVKEVSDSGVFSIMYLATLSGRVEPVTRFLGIKQLSSADAELALGAGSAADKVRYLVKFQDILNSIYKYFANSPKNMSRLETLQKVLEESESCTRFKQVFHTRWLSFEGSVQAVVDNYSSLVSVFLEDNSAKALAMHKPISTYKFLYVAHFLADVLKQLAILCKSFQSSDINFTAVHPLLHSTVGVLEDMATSGSGSYICEFLSKVPSQPCQDETGLCTFEYKGHTIRDSQQQRSEAVSVCHQFVKNVVSNLRDRFTDEGDARVLNSMTQLFDPLTYIHSVDGDVFTDIISRLSGYLSVCSKCKESEVSDNLRSFVSYAKTVLDQNGKVYGSVSDMVQLAIRCKSTYPSVAMAAERLLVSPVSTVDCERGFSRVNIIKTDLRNKLAEETLNNLVRISIDCNDNFCYDDAFKKWAAVKERRIL</sequence>
<dbReference type="InterPro" id="IPR008906">
    <property type="entry name" value="HATC_C_dom"/>
</dbReference>